<keyword evidence="4" id="KW-1185">Reference proteome</keyword>
<dbReference type="Pfam" id="PF13439">
    <property type="entry name" value="Glyco_transf_4"/>
    <property type="match status" value="1"/>
</dbReference>
<proteinExistence type="predicted"/>
<dbReference type="AlphaFoldDB" id="A0A4R5CPL2"/>
<dbReference type="GO" id="GO:0016757">
    <property type="term" value="F:glycosyltransferase activity"/>
    <property type="evidence" value="ECO:0007669"/>
    <property type="project" value="InterPro"/>
</dbReference>
<comment type="caution">
    <text evidence="3">The sequence shown here is derived from an EMBL/GenBank/DDBJ whole genome shotgun (WGS) entry which is preliminary data.</text>
</comment>
<protein>
    <submittedName>
        <fullName evidence="3">Glycosyltransferase</fullName>
    </submittedName>
</protein>
<reference evidence="3 4" key="1">
    <citation type="submission" date="2019-03" db="EMBL/GenBank/DDBJ databases">
        <title>Flavobacterium TSA-D2 sp. nov., isolated from arctic soil.</title>
        <authorList>
            <person name="Chaudhary D.K."/>
        </authorList>
    </citation>
    <scope>NUCLEOTIDE SEQUENCE [LARGE SCALE GENOMIC DNA]</scope>
    <source>
        <strain evidence="3 4">TSA-D2</strain>
    </source>
</reference>
<evidence type="ECO:0000313" key="3">
    <source>
        <dbReference type="EMBL" id="TDE02399.1"/>
    </source>
</evidence>
<dbReference type="PANTHER" id="PTHR12526">
    <property type="entry name" value="GLYCOSYLTRANSFERASE"/>
    <property type="match status" value="1"/>
</dbReference>
<gene>
    <name evidence="3" type="ORF">E0F98_13320</name>
</gene>
<evidence type="ECO:0000259" key="2">
    <source>
        <dbReference type="Pfam" id="PF13439"/>
    </source>
</evidence>
<dbReference type="Gene3D" id="3.40.50.2000">
    <property type="entry name" value="Glycogen Phosphorylase B"/>
    <property type="match status" value="2"/>
</dbReference>
<keyword evidence="3" id="KW-0808">Transferase</keyword>
<dbReference type="PANTHER" id="PTHR12526:SF627">
    <property type="entry name" value="D-RHAMNOSYLTRANSFERASE WBPZ"/>
    <property type="match status" value="1"/>
</dbReference>
<evidence type="ECO:0000313" key="4">
    <source>
        <dbReference type="Proteomes" id="UP000294597"/>
    </source>
</evidence>
<feature type="domain" description="Glycosyltransferase subfamily 4-like N-terminal" evidence="2">
    <location>
        <begin position="12"/>
        <end position="163"/>
    </location>
</feature>
<feature type="domain" description="Glycosyl transferase family 1" evidence="1">
    <location>
        <begin position="177"/>
        <end position="342"/>
    </location>
</feature>
<sequence>MKILHISGAKGWGGNEQQMIYCIPELEKLGCENVVFGVRNSVLEKECLLKNITFIPTKGSKLKNYKNFSYLQSIVNEFNPNIIHLHTSNSLTFYVLSDLWYNFKIKCVFSKKAMSASSSFLSKYKYNYSGINSILCVSKTVKDNFSNVLSKRNKQKAVVIHDCVSMGILNVKSEVNLRERYSIATDKKLIGNIANHTDAKDLITFIDVVDYLVNSLNKKDVVFFQIGEFTKLTAKFESIVKERKLEDYIIFTAKIVNAFSLNSQFDVFLMTSQREGGPTSVLEAMLIGVPVVSTYVGVVPDVIENGVNGYSSKVKDFSDLATKIKMLLESENLEKEFVTRSRDIIQKRFTASIIAEETVRHYEKLFSV</sequence>
<evidence type="ECO:0000259" key="1">
    <source>
        <dbReference type="Pfam" id="PF00534"/>
    </source>
</evidence>
<organism evidence="3 4">
    <name type="scientific">Flavobacterium hiemivividum</name>
    <dbReference type="NCBI Taxonomy" id="2541734"/>
    <lineage>
        <taxon>Bacteria</taxon>
        <taxon>Pseudomonadati</taxon>
        <taxon>Bacteroidota</taxon>
        <taxon>Flavobacteriia</taxon>
        <taxon>Flavobacteriales</taxon>
        <taxon>Flavobacteriaceae</taxon>
        <taxon>Flavobacterium</taxon>
    </lineage>
</organism>
<dbReference type="RefSeq" id="WP_132112284.1">
    <property type="nucleotide sequence ID" value="NZ_SMFO01000011.1"/>
</dbReference>
<dbReference type="EMBL" id="SMFO01000011">
    <property type="protein sequence ID" value="TDE02399.1"/>
    <property type="molecule type" value="Genomic_DNA"/>
</dbReference>
<dbReference type="InterPro" id="IPR028098">
    <property type="entry name" value="Glyco_trans_4-like_N"/>
</dbReference>
<dbReference type="Pfam" id="PF00534">
    <property type="entry name" value="Glycos_transf_1"/>
    <property type="match status" value="1"/>
</dbReference>
<dbReference type="Proteomes" id="UP000294597">
    <property type="component" value="Unassembled WGS sequence"/>
</dbReference>
<name>A0A4R5CPL2_9FLAO</name>
<dbReference type="InterPro" id="IPR001296">
    <property type="entry name" value="Glyco_trans_1"/>
</dbReference>
<dbReference type="SUPFAM" id="SSF53756">
    <property type="entry name" value="UDP-Glycosyltransferase/glycogen phosphorylase"/>
    <property type="match status" value="1"/>
</dbReference>
<accession>A0A4R5CPL2</accession>
<dbReference type="CDD" id="cd03801">
    <property type="entry name" value="GT4_PimA-like"/>
    <property type="match status" value="1"/>
</dbReference>